<feature type="non-terminal residue" evidence="1">
    <location>
        <position position="1"/>
    </location>
</feature>
<evidence type="ECO:0000313" key="1">
    <source>
        <dbReference type="EMBL" id="CAH0367021.1"/>
    </source>
</evidence>
<dbReference type="Proteomes" id="UP000789595">
    <property type="component" value="Unassembled WGS sequence"/>
</dbReference>
<dbReference type="AlphaFoldDB" id="A0A8J2SG45"/>
<sequence length="82" mass="9665">RRPRCRERVRDKRRKRVGRRGRGARPLLRLLRRWPPRLCSWCGAERCKRVAVLAPGAIAHFKLHVSYQLHTVGLPKAMKCRS</sequence>
<gene>
    <name evidence="1" type="ORF">PECAL_2P00150</name>
</gene>
<organism evidence="1 2">
    <name type="scientific">Pelagomonas calceolata</name>
    <dbReference type="NCBI Taxonomy" id="35677"/>
    <lineage>
        <taxon>Eukaryota</taxon>
        <taxon>Sar</taxon>
        <taxon>Stramenopiles</taxon>
        <taxon>Ochrophyta</taxon>
        <taxon>Pelagophyceae</taxon>
        <taxon>Pelagomonadales</taxon>
        <taxon>Pelagomonadaceae</taxon>
        <taxon>Pelagomonas</taxon>
    </lineage>
</organism>
<proteinExistence type="predicted"/>
<protein>
    <submittedName>
        <fullName evidence="1">Uncharacterized protein</fullName>
    </submittedName>
</protein>
<dbReference type="EMBL" id="CAKKNE010000002">
    <property type="protein sequence ID" value="CAH0367021.1"/>
    <property type="molecule type" value="Genomic_DNA"/>
</dbReference>
<keyword evidence="2" id="KW-1185">Reference proteome</keyword>
<name>A0A8J2SG45_9STRA</name>
<feature type="non-terminal residue" evidence="1">
    <location>
        <position position="82"/>
    </location>
</feature>
<accession>A0A8J2SG45</accession>
<evidence type="ECO:0000313" key="2">
    <source>
        <dbReference type="Proteomes" id="UP000789595"/>
    </source>
</evidence>
<reference evidence="1" key="1">
    <citation type="submission" date="2021-11" db="EMBL/GenBank/DDBJ databases">
        <authorList>
            <consortium name="Genoscope - CEA"/>
            <person name="William W."/>
        </authorList>
    </citation>
    <scope>NUCLEOTIDE SEQUENCE</scope>
</reference>
<comment type="caution">
    <text evidence="1">The sequence shown here is derived from an EMBL/GenBank/DDBJ whole genome shotgun (WGS) entry which is preliminary data.</text>
</comment>